<dbReference type="EMBL" id="FOGG01000007">
    <property type="protein sequence ID" value="SER33146.1"/>
    <property type="molecule type" value="Genomic_DNA"/>
</dbReference>
<evidence type="ECO:0000313" key="1">
    <source>
        <dbReference type="EMBL" id="SER33146.1"/>
    </source>
</evidence>
<keyword evidence="2" id="KW-1185">Reference proteome</keyword>
<dbReference type="AlphaFoldDB" id="A0A1H9NAZ8"/>
<evidence type="ECO:0008006" key="3">
    <source>
        <dbReference type="Google" id="ProtNLM"/>
    </source>
</evidence>
<accession>A0A1H9NAZ8</accession>
<proteinExistence type="predicted"/>
<dbReference type="GO" id="GO:0051537">
    <property type="term" value="F:2 iron, 2 sulfur cluster binding"/>
    <property type="evidence" value="ECO:0007669"/>
    <property type="project" value="InterPro"/>
</dbReference>
<organism evidence="1 2">
    <name type="scientific">Pedobacter rhizosphaerae</name>
    <dbReference type="NCBI Taxonomy" id="390241"/>
    <lineage>
        <taxon>Bacteria</taxon>
        <taxon>Pseudomonadati</taxon>
        <taxon>Bacteroidota</taxon>
        <taxon>Sphingobacteriia</taxon>
        <taxon>Sphingobacteriales</taxon>
        <taxon>Sphingobacteriaceae</taxon>
        <taxon>Pedobacter</taxon>
    </lineage>
</organism>
<dbReference type="STRING" id="390241.SAMN04488023_107141"/>
<reference evidence="1 2" key="1">
    <citation type="submission" date="2016-10" db="EMBL/GenBank/DDBJ databases">
        <authorList>
            <person name="de Groot N.N."/>
        </authorList>
    </citation>
    <scope>NUCLEOTIDE SEQUENCE [LARGE SCALE GENOMIC DNA]</scope>
    <source>
        <strain evidence="1 2">DSM 18610</strain>
    </source>
</reference>
<gene>
    <name evidence="1" type="ORF">SAMN04488023_107141</name>
</gene>
<dbReference type="InterPro" id="IPR036922">
    <property type="entry name" value="Rieske_2Fe-2S_sf"/>
</dbReference>
<dbReference type="Gene3D" id="2.102.10.10">
    <property type="entry name" value="Rieske [2Fe-2S] iron-sulphur domain"/>
    <property type="match status" value="1"/>
</dbReference>
<dbReference type="OrthoDB" id="1201186at2"/>
<evidence type="ECO:0000313" key="2">
    <source>
        <dbReference type="Proteomes" id="UP000199572"/>
    </source>
</evidence>
<protein>
    <recommendedName>
        <fullName evidence="3">Ferredoxin subunit of nitrite reductase or a ring-hydroxylating dioxygenase</fullName>
    </recommendedName>
</protein>
<name>A0A1H9NAZ8_9SPHI</name>
<sequence length="137" mass="14793">MMKYLASLFFILVLFTGCGKEEDYIPDIPVNYSTLLTDPTLTGLSSGKAIAIKGYGIAGLILYRSGTGRYMAYDRCSTVNPQNKCAVDIDDSNITVTDPCSGAKFLLEDGSPAKAPAEKYLKQYTVAISGNTIRVTN</sequence>
<dbReference type="RefSeq" id="WP_090883211.1">
    <property type="nucleotide sequence ID" value="NZ_FOGG01000007.1"/>
</dbReference>
<dbReference type="PROSITE" id="PS51257">
    <property type="entry name" value="PROKAR_LIPOPROTEIN"/>
    <property type="match status" value="1"/>
</dbReference>
<dbReference type="Proteomes" id="UP000199572">
    <property type="component" value="Unassembled WGS sequence"/>
</dbReference>